<dbReference type="Proteomes" id="UP001418796">
    <property type="component" value="Unassembled WGS sequence"/>
</dbReference>
<evidence type="ECO:0000313" key="2">
    <source>
        <dbReference type="Proteomes" id="UP001418796"/>
    </source>
</evidence>
<proteinExistence type="predicted"/>
<gene>
    <name evidence="1" type="ORF">MKY91_14705</name>
</gene>
<evidence type="ECO:0000313" key="1">
    <source>
        <dbReference type="EMBL" id="MEN0644399.1"/>
    </source>
</evidence>
<reference evidence="1 2" key="1">
    <citation type="submission" date="2024-03" db="EMBL/GenBank/DDBJ databases">
        <title>Bacilli Hybrid Assemblies.</title>
        <authorList>
            <person name="Kovac J."/>
        </authorList>
    </citation>
    <scope>NUCLEOTIDE SEQUENCE [LARGE SCALE GENOMIC DNA]</scope>
    <source>
        <strain evidence="1 2">FSL R7-0666</strain>
    </source>
</reference>
<dbReference type="RefSeq" id="WP_343131099.1">
    <property type="nucleotide sequence ID" value="NZ_JBCITK010000001.1"/>
</dbReference>
<accession>A0ABU9VKH2</accession>
<comment type="caution">
    <text evidence="1">The sequence shown here is derived from an EMBL/GenBank/DDBJ whole genome shotgun (WGS) entry which is preliminary data.</text>
</comment>
<organism evidence="1 2">
    <name type="scientific">Alkalicoccobacillus gibsonii</name>
    <dbReference type="NCBI Taxonomy" id="79881"/>
    <lineage>
        <taxon>Bacteria</taxon>
        <taxon>Bacillati</taxon>
        <taxon>Bacillota</taxon>
        <taxon>Bacilli</taxon>
        <taxon>Bacillales</taxon>
        <taxon>Bacillaceae</taxon>
        <taxon>Alkalicoccobacillus</taxon>
    </lineage>
</organism>
<protein>
    <submittedName>
        <fullName evidence="1">Uncharacterized protein</fullName>
    </submittedName>
</protein>
<sequence length="51" mass="5956">MVKENQENEWVSEMSEGEKEVNQQLMDSYNMGTIEQDLKSASPKKSTNERF</sequence>
<dbReference type="EMBL" id="JBCITK010000001">
    <property type="protein sequence ID" value="MEN0644399.1"/>
    <property type="molecule type" value="Genomic_DNA"/>
</dbReference>
<keyword evidence="2" id="KW-1185">Reference proteome</keyword>
<name>A0ABU9VKH2_9BACI</name>